<dbReference type="EMBL" id="JACOFX010000004">
    <property type="protein sequence ID" value="MBC3908092.1"/>
    <property type="molecule type" value="Genomic_DNA"/>
</dbReference>
<evidence type="ECO:0000313" key="4">
    <source>
        <dbReference type="EMBL" id="MBC3908092.1"/>
    </source>
</evidence>
<feature type="domain" description="Response regulatory" evidence="3">
    <location>
        <begin position="14"/>
        <end position="132"/>
    </location>
</feature>
<dbReference type="PANTHER" id="PTHR45339">
    <property type="entry name" value="HYBRID SIGNAL TRANSDUCTION HISTIDINE KINASE J"/>
    <property type="match status" value="1"/>
</dbReference>
<evidence type="ECO:0000256" key="2">
    <source>
        <dbReference type="PROSITE-ProRule" id="PRU00169"/>
    </source>
</evidence>
<feature type="modified residue" description="4-aspartylphosphate" evidence="2">
    <location>
        <position position="63"/>
    </location>
</feature>
<keyword evidence="5" id="KW-1185">Reference proteome</keyword>
<dbReference type="SMART" id="SM00448">
    <property type="entry name" value="REC"/>
    <property type="match status" value="1"/>
</dbReference>
<dbReference type="RefSeq" id="WP_186953641.1">
    <property type="nucleotide sequence ID" value="NZ_JACOFX010000004.1"/>
</dbReference>
<dbReference type="CDD" id="cd17546">
    <property type="entry name" value="REC_hyHK_CKI1_RcsC-like"/>
    <property type="match status" value="1"/>
</dbReference>
<name>A0ABR6Z8I8_9BURK</name>
<dbReference type="PROSITE" id="PS50110">
    <property type="entry name" value="RESPONSE_REGULATORY"/>
    <property type="match status" value="1"/>
</dbReference>
<dbReference type="PANTHER" id="PTHR45339:SF5">
    <property type="entry name" value="HISTIDINE KINASE"/>
    <property type="match status" value="1"/>
</dbReference>
<keyword evidence="1 2" id="KW-0597">Phosphoprotein</keyword>
<evidence type="ECO:0000259" key="3">
    <source>
        <dbReference type="PROSITE" id="PS50110"/>
    </source>
</evidence>
<proteinExistence type="predicted"/>
<sequence>MGDTGTGKNALSLHVLVADDDFFMQRLATILLNSLGHTGVVVDDGEKALAALAKRRFDLVLMDIMMPNMDGLQALASLRKQEQVNGRHQRVIMVTGHAEPTDRARLSAAGADGYVSKPLEIDALERELRRVMSWHPHE</sequence>
<accession>A0ABR6Z8I8</accession>
<dbReference type="SUPFAM" id="SSF52172">
    <property type="entry name" value="CheY-like"/>
    <property type="match status" value="1"/>
</dbReference>
<comment type="caution">
    <text evidence="4">The sequence shown here is derived from an EMBL/GenBank/DDBJ whole genome shotgun (WGS) entry which is preliminary data.</text>
</comment>
<dbReference type="InterPro" id="IPR011006">
    <property type="entry name" value="CheY-like_superfamily"/>
</dbReference>
<dbReference type="Proteomes" id="UP000646911">
    <property type="component" value="Unassembled WGS sequence"/>
</dbReference>
<dbReference type="Pfam" id="PF00072">
    <property type="entry name" value="Response_reg"/>
    <property type="match status" value="1"/>
</dbReference>
<protein>
    <submittedName>
        <fullName evidence="4">Response regulator</fullName>
    </submittedName>
</protein>
<evidence type="ECO:0000313" key="5">
    <source>
        <dbReference type="Proteomes" id="UP000646911"/>
    </source>
</evidence>
<reference evidence="4 5" key="1">
    <citation type="submission" date="2020-08" db="EMBL/GenBank/DDBJ databases">
        <title>Novel species isolated from subtropical streams in China.</title>
        <authorList>
            <person name="Lu H."/>
        </authorList>
    </citation>
    <scope>NUCLEOTIDE SEQUENCE [LARGE SCALE GENOMIC DNA]</scope>
    <source>
        <strain evidence="4 5">NL8W</strain>
    </source>
</reference>
<gene>
    <name evidence="4" type="ORF">H8L47_11045</name>
</gene>
<dbReference type="Gene3D" id="3.40.50.2300">
    <property type="match status" value="1"/>
</dbReference>
<organism evidence="4 5">
    <name type="scientific">Undibacterium umbellatum</name>
    <dbReference type="NCBI Taxonomy" id="2762300"/>
    <lineage>
        <taxon>Bacteria</taxon>
        <taxon>Pseudomonadati</taxon>
        <taxon>Pseudomonadota</taxon>
        <taxon>Betaproteobacteria</taxon>
        <taxon>Burkholderiales</taxon>
        <taxon>Oxalobacteraceae</taxon>
        <taxon>Undibacterium</taxon>
    </lineage>
</organism>
<evidence type="ECO:0000256" key="1">
    <source>
        <dbReference type="ARBA" id="ARBA00022553"/>
    </source>
</evidence>
<dbReference type="InterPro" id="IPR001789">
    <property type="entry name" value="Sig_transdc_resp-reg_receiver"/>
</dbReference>